<feature type="domain" description="SET" evidence="8">
    <location>
        <begin position="525"/>
        <end position="659"/>
    </location>
</feature>
<dbReference type="SMART" id="SM00466">
    <property type="entry name" value="SRA"/>
    <property type="match status" value="1"/>
</dbReference>
<dbReference type="Pfam" id="PF02182">
    <property type="entry name" value="SAD_SRA"/>
    <property type="match status" value="1"/>
</dbReference>
<sequence length="903" mass="99864">MEQGLNSGSNAPPRLIDKSKVYDVKPLRILAPVFPNPPGMCSASTPNPTPFGCIPPSGPFPAGVQPFYPFLVSNGSQPTTTRNQSGNTGFDSSIPGPVPLNAFRTPAPHVNGIKNQSDQYASMPVPDADGASNSGKRTKGRPKRRPAGNGEEINVESVANDILTLFKLKEFDDSRRANGDKDTAATVLLVFDLIRRRLTQLEEARSNSSGRAWRPDLKASNLMMTKGLRTNKSKRVGHIPVIDVGDIFFFRMELCLVGLHTQTMAGIDYMSVKVTVDKEPVAVSIVSAGGYDDNDGDDTNVLIYSGQGGVHRKDGQKFDQKLEGGNLALEKSMQRGNDVRVVRGIKDTTSNAPSKIYVYDGLYKIHESWIEKYKSGCNVFKYKLIRQPGQPEAYSLWKSIQQWRDGTATRPALIIPDLSLGSETQPVALVNDIDGEKAPAHFSYVASLKYSQPFPSSKVFSGCHCVDGCEPGDTSCPCIQKNEGLLPYSSTGVLLTTKSLIHECGQTCQSPLNGRNRISQAGVKFRLEVFKTKNQGWGLRSWDPIRSGSFICEYAGDIVKVTAGEFENANDDSYIFDTGRYYVPLERVHDSNCSKKAPFPLVISAKNNGNVSRFMNHSCSPNVFWQPILRESNNGVCLHIAFFAIRHIPPMQELTYDYGIPAKADRGMKRLQYKLAEIWKFSLCILYVRASRLSVKERWKEGAGVSSSISVYFTELKNIWNRRNTSSKGFIKFGEEAMLVLFTDDDTLRPQASICSYLCLKSFFFGGRLVFGPDVSSLFLPAFLIAAPALGFCIKVVLKEDKPAVSCYIVLIVALVLTILDVVFLLLTSSRDPRIKYGAIHENLKQKVIEREMVADSDNFAVPVDQELEESAASPTVEVVPYEEEKHGVMKFQQNTAPDQTDY</sequence>
<keyword evidence="4 5" id="KW-0539">Nucleus</keyword>
<dbReference type="InterPro" id="IPR003105">
    <property type="entry name" value="SRA_YDG"/>
</dbReference>
<gene>
    <name evidence="10" type="ORF">SASPL_117831</name>
</gene>
<dbReference type="PANTHER" id="PTHR45660:SF13">
    <property type="entry name" value="HISTONE-LYSINE N-METHYLTRANSFERASE SETMAR"/>
    <property type="match status" value="1"/>
</dbReference>
<evidence type="ECO:0000256" key="6">
    <source>
        <dbReference type="SAM" id="MobiDB-lite"/>
    </source>
</evidence>
<dbReference type="PROSITE" id="PS51575">
    <property type="entry name" value="SAM_MT43_SUVAR39_2"/>
    <property type="match status" value="1"/>
</dbReference>
<dbReference type="FunFam" id="2.30.280.10:FF:000003">
    <property type="entry name" value="Histone-lysine N-methyltransferase, H3 lysine-9 specific SUVH5"/>
    <property type="match status" value="1"/>
</dbReference>
<dbReference type="Gene3D" id="2.170.270.10">
    <property type="entry name" value="SET domain"/>
    <property type="match status" value="1"/>
</dbReference>
<feature type="compositionally biased region" description="Basic residues" evidence="6">
    <location>
        <begin position="136"/>
        <end position="146"/>
    </location>
</feature>
<dbReference type="AlphaFoldDB" id="A0A8X8XVP5"/>
<evidence type="ECO:0000259" key="8">
    <source>
        <dbReference type="PROSITE" id="PS50280"/>
    </source>
</evidence>
<dbReference type="InterPro" id="IPR007728">
    <property type="entry name" value="Pre-SET_dom"/>
</dbReference>
<dbReference type="GO" id="GO:0005694">
    <property type="term" value="C:chromosome"/>
    <property type="evidence" value="ECO:0007669"/>
    <property type="project" value="UniProtKB-SubCell"/>
</dbReference>
<comment type="subcellular location">
    <subcellularLocation>
        <location evidence="1">Chromosome</location>
    </subcellularLocation>
    <subcellularLocation>
        <location evidence="5">Nucleus</location>
    </subcellularLocation>
</comment>
<keyword evidence="7" id="KW-0812">Transmembrane</keyword>
<dbReference type="SMART" id="SM00317">
    <property type="entry name" value="SET"/>
    <property type="match status" value="1"/>
</dbReference>
<dbReference type="EMBL" id="PNBA02000006">
    <property type="protein sequence ID" value="KAG6421281.1"/>
    <property type="molecule type" value="Genomic_DNA"/>
</dbReference>
<feature type="transmembrane region" description="Helical" evidence="7">
    <location>
        <begin position="805"/>
        <end position="827"/>
    </location>
</feature>
<reference evidence="10" key="1">
    <citation type="submission" date="2018-01" db="EMBL/GenBank/DDBJ databases">
        <authorList>
            <person name="Mao J.F."/>
        </authorList>
    </citation>
    <scope>NUCLEOTIDE SEQUENCE</scope>
    <source>
        <strain evidence="10">Huo1</strain>
        <tissue evidence="10">Leaf</tissue>
    </source>
</reference>
<evidence type="ECO:0000256" key="5">
    <source>
        <dbReference type="PROSITE-ProRule" id="PRU00358"/>
    </source>
</evidence>
<dbReference type="InterPro" id="IPR051357">
    <property type="entry name" value="H3K9_HMTase_SUVAR3-9"/>
</dbReference>
<dbReference type="GO" id="GO:0042054">
    <property type="term" value="F:histone methyltransferase activity"/>
    <property type="evidence" value="ECO:0007669"/>
    <property type="project" value="InterPro"/>
</dbReference>
<feature type="domain" description="YDG" evidence="9">
    <location>
        <begin position="237"/>
        <end position="386"/>
    </location>
</feature>
<keyword evidence="7" id="KW-0472">Membrane</keyword>
<dbReference type="InterPro" id="IPR036987">
    <property type="entry name" value="SRA-YDG_sf"/>
</dbReference>
<keyword evidence="2" id="KW-0158">Chromosome</keyword>
<feature type="transmembrane region" description="Helical" evidence="7">
    <location>
        <begin position="778"/>
        <end position="798"/>
    </location>
</feature>
<dbReference type="SMART" id="SM00468">
    <property type="entry name" value="PreSET"/>
    <property type="match status" value="1"/>
</dbReference>
<organism evidence="10">
    <name type="scientific">Salvia splendens</name>
    <name type="common">Scarlet sage</name>
    <dbReference type="NCBI Taxonomy" id="180675"/>
    <lineage>
        <taxon>Eukaryota</taxon>
        <taxon>Viridiplantae</taxon>
        <taxon>Streptophyta</taxon>
        <taxon>Embryophyta</taxon>
        <taxon>Tracheophyta</taxon>
        <taxon>Spermatophyta</taxon>
        <taxon>Magnoliopsida</taxon>
        <taxon>eudicotyledons</taxon>
        <taxon>Gunneridae</taxon>
        <taxon>Pentapetalae</taxon>
        <taxon>asterids</taxon>
        <taxon>lamiids</taxon>
        <taxon>Lamiales</taxon>
        <taxon>Lamiaceae</taxon>
        <taxon>Nepetoideae</taxon>
        <taxon>Mentheae</taxon>
        <taxon>Salviinae</taxon>
        <taxon>Salvia</taxon>
        <taxon>Salvia subgen. Calosphace</taxon>
        <taxon>core Calosphace</taxon>
    </lineage>
</organism>
<feature type="region of interest" description="Disordered" evidence="6">
    <location>
        <begin position="73"/>
        <end position="153"/>
    </location>
</feature>
<keyword evidence="7" id="KW-1133">Transmembrane helix</keyword>
<protein>
    <recommendedName>
        <fullName evidence="12">Euchromatic histone-lysine N-methyltransferase</fullName>
    </recommendedName>
</protein>
<evidence type="ECO:0000256" key="2">
    <source>
        <dbReference type="ARBA" id="ARBA00022454"/>
    </source>
</evidence>
<evidence type="ECO:0000256" key="3">
    <source>
        <dbReference type="ARBA" id="ARBA00022853"/>
    </source>
</evidence>
<evidence type="ECO:0000313" key="11">
    <source>
        <dbReference type="Proteomes" id="UP000298416"/>
    </source>
</evidence>
<reference evidence="10" key="2">
    <citation type="submission" date="2020-08" db="EMBL/GenBank/DDBJ databases">
        <title>Plant Genome Project.</title>
        <authorList>
            <person name="Zhang R.-G."/>
        </authorList>
    </citation>
    <scope>NUCLEOTIDE SEQUENCE</scope>
    <source>
        <strain evidence="10">Huo1</strain>
        <tissue evidence="10">Leaf</tissue>
    </source>
</reference>
<proteinExistence type="predicted"/>
<dbReference type="GO" id="GO:0003690">
    <property type="term" value="F:double-stranded DNA binding"/>
    <property type="evidence" value="ECO:0007669"/>
    <property type="project" value="TreeGrafter"/>
</dbReference>
<evidence type="ECO:0000259" key="9">
    <source>
        <dbReference type="PROSITE" id="PS51015"/>
    </source>
</evidence>
<evidence type="ECO:0000313" key="10">
    <source>
        <dbReference type="EMBL" id="KAG6421281.1"/>
    </source>
</evidence>
<evidence type="ECO:0008006" key="12">
    <source>
        <dbReference type="Google" id="ProtNLM"/>
    </source>
</evidence>
<keyword evidence="11" id="KW-1185">Reference proteome</keyword>
<dbReference type="InterPro" id="IPR015947">
    <property type="entry name" value="PUA-like_sf"/>
</dbReference>
<feature type="compositionally biased region" description="Polar residues" evidence="6">
    <location>
        <begin position="73"/>
        <end position="91"/>
    </location>
</feature>
<dbReference type="InterPro" id="IPR001214">
    <property type="entry name" value="SET_dom"/>
</dbReference>
<evidence type="ECO:0000256" key="4">
    <source>
        <dbReference type="ARBA" id="ARBA00023242"/>
    </source>
</evidence>
<dbReference type="Proteomes" id="UP000298416">
    <property type="component" value="Unassembled WGS sequence"/>
</dbReference>
<evidence type="ECO:0000256" key="1">
    <source>
        <dbReference type="ARBA" id="ARBA00004286"/>
    </source>
</evidence>
<dbReference type="Pfam" id="PF05033">
    <property type="entry name" value="Pre-SET"/>
    <property type="match status" value="1"/>
</dbReference>
<dbReference type="InterPro" id="IPR025794">
    <property type="entry name" value="H3-K9-MeTrfase_plant"/>
</dbReference>
<comment type="caution">
    <text evidence="10">The sequence shown here is derived from an EMBL/GenBank/DDBJ whole genome shotgun (WGS) entry which is preliminary data.</text>
</comment>
<dbReference type="GO" id="GO:0008270">
    <property type="term" value="F:zinc ion binding"/>
    <property type="evidence" value="ECO:0007669"/>
    <property type="project" value="InterPro"/>
</dbReference>
<dbReference type="InterPro" id="IPR046341">
    <property type="entry name" value="SET_dom_sf"/>
</dbReference>
<dbReference type="PROSITE" id="PS50280">
    <property type="entry name" value="SET"/>
    <property type="match status" value="1"/>
</dbReference>
<name>A0A8X8XVP5_SALSN</name>
<dbReference type="PANTHER" id="PTHR45660">
    <property type="entry name" value="HISTONE-LYSINE N-METHYLTRANSFERASE SETMAR"/>
    <property type="match status" value="1"/>
</dbReference>
<accession>A0A8X8XVP5</accession>
<keyword evidence="3" id="KW-0156">Chromatin regulator</keyword>
<evidence type="ECO:0000256" key="7">
    <source>
        <dbReference type="SAM" id="Phobius"/>
    </source>
</evidence>
<dbReference type="Pfam" id="PF00856">
    <property type="entry name" value="SET"/>
    <property type="match status" value="1"/>
</dbReference>
<dbReference type="PROSITE" id="PS51015">
    <property type="entry name" value="YDG"/>
    <property type="match status" value="1"/>
</dbReference>
<dbReference type="SUPFAM" id="SSF82199">
    <property type="entry name" value="SET domain"/>
    <property type="match status" value="1"/>
</dbReference>
<dbReference type="GO" id="GO:0005634">
    <property type="term" value="C:nucleus"/>
    <property type="evidence" value="ECO:0007669"/>
    <property type="project" value="UniProtKB-SubCell"/>
</dbReference>
<dbReference type="SUPFAM" id="SSF88697">
    <property type="entry name" value="PUA domain-like"/>
    <property type="match status" value="1"/>
</dbReference>
<dbReference type="Gene3D" id="2.30.280.10">
    <property type="entry name" value="SRA-YDG"/>
    <property type="match status" value="1"/>
</dbReference>